<evidence type="ECO:0000259" key="1">
    <source>
        <dbReference type="Pfam" id="PF18726"/>
    </source>
</evidence>
<gene>
    <name evidence="2" type="ORF">L1785_20400</name>
</gene>
<dbReference type="AlphaFoldDB" id="A0AA41UB27"/>
<feature type="domain" description="SAV-6107-like HEPN" evidence="1">
    <location>
        <begin position="24"/>
        <end position="119"/>
    </location>
</feature>
<evidence type="ECO:0000313" key="2">
    <source>
        <dbReference type="EMBL" id="MCF4123332.1"/>
    </source>
</evidence>
<proteinExistence type="predicted"/>
<dbReference type="Pfam" id="PF18726">
    <property type="entry name" value="HEPN_SAV_6107"/>
    <property type="match status" value="1"/>
</dbReference>
<comment type="caution">
    <text evidence="2">The sequence shown here is derived from an EMBL/GenBank/DDBJ whole genome shotgun (WGS) entry which is preliminary data.</text>
</comment>
<dbReference type="RefSeq" id="WP_236091141.1">
    <property type="nucleotide sequence ID" value="NZ_JAKGSG010000058.1"/>
</dbReference>
<evidence type="ECO:0000313" key="3">
    <source>
        <dbReference type="Proteomes" id="UP001165405"/>
    </source>
</evidence>
<dbReference type="Proteomes" id="UP001165405">
    <property type="component" value="Unassembled WGS sequence"/>
</dbReference>
<reference evidence="2" key="1">
    <citation type="submission" date="2022-01" db="EMBL/GenBank/DDBJ databases">
        <title>Antribacter sp. nov., isolated from Guizhou of China.</title>
        <authorList>
            <person name="Chengliang C."/>
            <person name="Ya Z."/>
        </authorList>
    </citation>
    <scope>NUCLEOTIDE SEQUENCE</scope>
    <source>
        <strain evidence="2">KLBMP 9083</strain>
    </source>
</reference>
<dbReference type="InterPro" id="IPR040891">
    <property type="entry name" value="HEPN_SAV_6107"/>
</dbReference>
<accession>A0AA41UB27</accession>
<sequence>MTPRAVPPAVATLLRRADGELAAAAAAADPGDRFLHAHLAAIRSAAAVVALRGRPSPRSGARTVWEMLARVEPGLAPWSGYFASGARLRAAVDAGRSGEVAPSRADELMACAEDFRDEVAMLVDPDAGFSRQPRLALVPAAS</sequence>
<name>A0AA41UB27_9MICO</name>
<keyword evidence="3" id="KW-1185">Reference proteome</keyword>
<dbReference type="EMBL" id="JAKGSG010000058">
    <property type="protein sequence ID" value="MCF4123332.1"/>
    <property type="molecule type" value="Genomic_DNA"/>
</dbReference>
<protein>
    <submittedName>
        <fullName evidence="2">Colicin transporter</fullName>
    </submittedName>
</protein>
<organism evidence="2 3">
    <name type="scientific">Antribacter soli</name>
    <dbReference type="NCBI Taxonomy" id="2910976"/>
    <lineage>
        <taxon>Bacteria</taxon>
        <taxon>Bacillati</taxon>
        <taxon>Actinomycetota</taxon>
        <taxon>Actinomycetes</taxon>
        <taxon>Micrococcales</taxon>
        <taxon>Promicromonosporaceae</taxon>
        <taxon>Antribacter</taxon>
    </lineage>
</organism>